<keyword evidence="3" id="KW-0804">Transcription</keyword>
<dbReference type="Gene3D" id="1.10.357.10">
    <property type="entry name" value="Tetracycline Repressor, domain 2"/>
    <property type="match status" value="1"/>
</dbReference>
<dbReference type="Pfam" id="PF00440">
    <property type="entry name" value="TetR_N"/>
    <property type="match status" value="1"/>
</dbReference>
<organism evidence="6 7">
    <name type="scientific">Gordonia otitidis (strain DSM 44809 / CCUG 52243 / JCM 12355 / NBRC 100426 / IFM 10032)</name>
    <dbReference type="NCBI Taxonomy" id="1108044"/>
    <lineage>
        <taxon>Bacteria</taxon>
        <taxon>Bacillati</taxon>
        <taxon>Actinomycetota</taxon>
        <taxon>Actinomycetes</taxon>
        <taxon>Mycobacteriales</taxon>
        <taxon>Gordoniaceae</taxon>
        <taxon>Gordonia</taxon>
    </lineage>
</organism>
<feature type="domain" description="HTH tetR-type" evidence="5">
    <location>
        <begin position="16"/>
        <end position="76"/>
    </location>
</feature>
<dbReference type="InterPro" id="IPR001647">
    <property type="entry name" value="HTH_TetR"/>
</dbReference>
<dbReference type="FunFam" id="1.10.10.60:FF:000141">
    <property type="entry name" value="TetR family transcriptional regulator"/>
    <property type="match status" value="1"/>
</dbReference>
<dbReference type="PRINTS" id="PR00455">
    <property type="entry name" value="HTHTETR"/>
</dbReference>
<dbReference type="RefSeq" id="WP_007239684.1">
    <property type="nucleotide sequence ID" value="NZ_BAFB01000164.1"/>
</dbReference>
<dbReference type="Proteomes" id="UP000005038">
    <property type="component" value="Unassembled WGS sequence"/>
</dbReference>
<feature type="DNA-binding region" description="H-T-H motif" evidence="4">
    <location>
        <begin position="39"/>
        <end position="58"/>
    </location>
</feature>
<dbReference type="OrthoDB" id="6077212at2"/>
<evidence type="ECO:0000256" key="3">
    <source>
        <dbReference type="ARBA" id="ARBA00023163"/>
    </source>
</evidence>
<proteinExistence type="predicted"/>
<accession>H5TPR4</accession>
<name>H5TPR4_GORO1</name>
<dbReference type="EMBL" id="BAFB01000164">
    <property type="protein sequence ID" value="GAB35472.1"/>
    <property type="molecule type" value="Genomic_DNA"/>
</dbReference>
<evidence type="ECO:0000313" key="6">
    <source>
        <dbReference type="EMBL" id="GAB35472.1"/>
    </source>
</evidence>
<protein>
    <submittedName>
        <fullName evidence="6">TetR family transcriptional regulator</fullName>
    </submittedName>
</protein>
<sequence length="202" mass="22505">MSTLRSARSRRTQEQQRQERRIVDAASAEFVRAGVRRASIDRIARDAGVSRSTLYRRFPSKEALLTEVVLQLQRDFFTAMENAVGHLDPRQSVIEGFQVAIARARSSDLVKRIIADEPGAVDLIIGLDGPNIVTLVDQFSARIVESLRSAGANMPDADLRLAAETMFRLIMSYALTSSHSIDIDDPDALRDYAAKFLAPMVW</sequence>
<dbReference type="InterPro" id="IPR050109">
    <property type="entry name" value="HTH-type_TetR-like_transc_reg"/>
</dbReference>
<keyword evidence="1" id="KW-0805">Transcription regulation</keyword>
<keyword evidence="2 4" id="KW-0238">DNA-binding</keyword>
<comment type="caution">
    <text evidence="6">The sequence shown here is derived from an EMBL/GenBank/DDBJ whole genome shotgun (WGS) entry which is preliminary data.</text>
</comment>
<dbReference type="GO" id="GO:0000976">
    <property type="term" value="F:transcription cis-regulatory region binding"/>
    <property type="evidence" value="ECO:0007669"/>
    <property type="project" value="TreeGrafter"/>
</dbReference>
<dbReference type="PANTHER" id="PTHR30055">
    <property type="entry name" value="HTH-TYPE TRANSCRIPTIONAL REGULATOR RUTR"/>
    <property type="match status" value="1"/>
</dbReference>
<dbReference type="STRING" id="1108044.GOOTI_164_00140"/>
<dbReference type="InterPro" id="IPR040611">
    <property type="entry name" value="AlkX_C"/>
</dbReference>
<gene>
    <name evidence="6" type="ORF">GOOTI_164_00140</name>
</gene>
<keyword evidence="7" id="KW-1185">Reference proteome</keyword>
<dbReference type="AlphaFoldDB" id="H5TPR4"/>
<dbReference type="SUPFAM" id="SSF46689">
    <property type="entry name" value="Homeodomain-like"/>
    <property type="match status" value="1"/>
</dbReference>
<reference evidence="6" key="1">
    <citation type="submission" date="2012-02" db="EMBL/GenBank/DDBJ databases">
        <title>Whole genome shotgun sequence of Gordonia otitidis NBRC 100426.</title>
        <authorList>
            <person name="Yoshida I."/>
            <person name="Hosoyama A."/>
            <person name="Tsuchikane K."/>
            <person name="Katsumata H."/>
            <person name="Yamazaki S."/>
            <person name="Fujita N."/>
        </authorList>
    </citation>
    <scope>NUCLEOTIDE SEQUENCE [LARGE SCALE GENOMIC DNA]</scope>
    <source>
        <strain evidence="6">NBRC 100426</strain>
    </source>
</reference>
<dbReference type="Pfam" id="PF18556">
    <property type="entry name" value="TetR_C_35"/>
    <property type="match status" value="1"/>
</dbReference>
<dbReference type="GO" id="GO:0003700">
    <property type="term" value="F:DNA-binding transcription factor activity"/>
    <property type="evidence" value="ECO:0007669"/>
    <property type="project" value="TreeGrafter"/>
</dbReference>
<dbReference type="GO" id="GO:0045892">
    <property type="term" value="P:negative regulation of DNA-templated transcription"/>
    <property type="evidence" value="ECO:0007669"/>
    <property type="project" value="UniProtKB-ARBA"/>
</dbReference>
<dbReference type="PROSITE" id="PS50977">
    <property type="entry name" value="HTH_TETR_2"/>
    <property type="match status" value="1"/>
</dbReference>
<dbReference type="PANTHER" id="PTHR30055:SF234">
    <property type="entry name" value="HTH-TYPE TRANSCRIPTIONAL REGULATOR BETI"/>
    <property type="match status" value="1"/>
</dbReference>
<dbReference type="InterPro" id="IPR009057">
    <property type="entry name" value="Homeodomain-like_sf"/>
</dbReference>
<evidence type="ECO:0000256" key="1">
    <source>
        <dbReference type="ARBA" id="ARBA00023015"/>
    </source>
</evidence>
<evidence type="ECO:0000256" key="4">
    <source>
        <dbReference type="PROSITE-ProRule" id="PRU00335"/>
    </source>
</evidence>
<evidence type="ECO:0000313" key="7">
    <source>
        <dbReference type="Proteomes" id="UP000005038"/>
    </source>
</evidence>
<evidence type="ECO:0000259" key="5">
    <source>
        <dbReference type="PROSITE" id="PS50977"/>
    </source>
</evidence>
<evidence type="ECO:0000256" key="2">
    <source>
        <dbReference type="ARBA" id="ARBA00023125"/>
    </source>
</evidence>